<dbReference type="SUPFAM" id="SSF53163">
    <property type="entry name" value="HybD-like"/>
    <property type="match status" value="1"/>
</dbReference>
<dbReference type="GO" id="GO:0008233">
    <property type="term" value="F:peptidase activity"/>
    <property type="evidence" value="ECO:0007669"/>
    <property type="project" value="UniProtKB-KW"/>
</dbReference>
<keyword evidence="4" id="KW-0378">Hydrolase</keyword>
<dbReference type="PROSITE" id="PS51257">
    <property type="entry name" value="PROKAR_LIPOPROTEIN"/>
    <property type="match status" value="1"/>
</dbReference>
<name>A0ABV3Y4N7_9ACTN</name>
<dbReference type="EMBL" id="JBFSHR010000059">
    <property type="protein sequence ID" value="MEX6430531.1"/>
    <property type="molecule type" value="Genomic_DNA"/>
</dbReference>
<accession>A0ABV3Y4N7</accession>
<dbReference type="PANTHER" id="PTHR30302:SF1">
    <property type="entry name" value="HYDROGENASE 2 MATURATION PROTEASE"/>
    <property type="match status" value="1"/>
</dbReference>
<evidence type="ECO:0000313" key="5">
    <source>
        <dbReference type="EMBL" id="MEX6430531.1"/>
    </source>
</evidence>
<dbReference type="Gene3D" id="3.40.50.1450">
    <property type="entry name" value="HybD-like"/>
    <property type="match status" value="1"/>
</dbReference>
<dbReference type="RefSeq" id="WP_369084837.1">
    <property type="nucleotide sequence ID" value="NZ_JBFSHR010000059.1"/>
</dbReference>
<evidence type="ECO:0000256" key="3">
    <source>
        <dbReference type="ARBA" id="ARBA00022750"/>
    </source>
</evidence>
<keyword evidence="2 5" id="KW-0645">Protease</keyword>
<evidence type="ECO:0000256" key="4">
    <source>
        <dbReference type="ARBA" id="ARBA00022801"/>
    </source>
</evidence>
<comment type="similarity">
    <text evidence="1">Belongs to the peptidase A31 family.</text>
</comment>
<reference evidence="5 6" key="1">
    <citation type="submission" date="2024-07" db="EMBL/GenBank/DDBJ databases">
        <title>Draft Genome Sequence of Ferrimicrobium acidiphilum Strain YE2023, Isolated from a Pulp of Bioleach Reactor.</title>
        <authorList>
            <person name="Elkina Y.A."/>
            <person name="Bulaeva A.G."/>
            <person name="Beletsky A.V."/>
            <person name="Mardanov A.V."/>
        </authorList>
    </citation>
    <scope>NUCLEOTIDE SEQUENCE [LARGE SCALE GENOMIC DNA]</scope>
    <source>
        <strain evidence="5 6">YE2023</strain>
    </source>
</reference>
<dbReference type="Proteomes" id="UP001560267">
    <property type="component" value="Unassembled WGS sequence"/>
</dbReference>
<dbReference type="PANTHER" id="PTHR30302">
    <property type="entry name" value="HYDROGENASE 1 MATURATION PROTEASE"/>
    <property type="match status" value="1"/>
</dbReference>
<keyword evidence="6" id="KW-1185">Reference proteome</keyword>
<evidence type="ECO:0000256" key="1">
    <source>
        <dbReference type="ARBA" id="ARBA00006814"/>
    </source>
</evidence>
<dbReference type="InterPro" id="IPR000671">
    <property type="entry name" value="Peptidase_A31"/>
</dbReference>
<comment type="caution">
    <text evidence="5">The sequence shown here is derived from an EMBL/GenBank/DDBJ whole genome shotgun (WGS) entry which is preliminary data.</text>
</comment>
<organism evidence="5 6">
    <name type="scientific">Ferrimicrobium acidiphilum</name>
    <dbReference type="NCBI Taxonomy" id="121039"/>
    <lineage>
        <taxon>Bacteria</taxon>
        <taxon>Bacillati</taxon>
        <taxon>Actinomycetota</taxon>
        <taxon>Acidimicrobiia</taxon>
        <taxon>Acidimicrobiales</taxon>
        <taxon>Acidimicrobiaceae</taxon>
        <taxon>Ferrimicrobium</taxon>
    </lineage>
</organism>
<proteinExistence type="inferred from homology"/>
<dbReference type="NCBIfam" id="TIGR00072">
    <property type="entry name" value="hydrog_prot"/>
    <property type="match status" value="1"/>
</dbReference>
<dbReference type="Pfam" id="PF01750">
    <property type="entry name" value="HycI"/>
    <property type="match status" value="1"/>
</dbReference>
<dbReference type="PRINTS" id="PR00446">
    <property type="entry name" value="HYDRGNUPTAKE"/>
</dbReference>
<evidence type="ECO:0000256" key="2">
    <source>
        <dbReference type="ARBA" id="ARBA00022670"/>
    </source>
</evidence>
<dbReference type="InterPro" id="IPR023430">
    <property type="entry name" value="Pept_HybD-like_dom_sf"/>
</dbReference>
<keyword evidence="3" id="KW-0064">Aspartyl protease</keyword>
<dbReference type="GO" id="GO:0006508">
    <property type="term" value="P:proteolysis"/>
    <property type="evidence" value="ECO:0007669"/>
    <property type="project" value="UniProtKB-KW"/>
</dbReference>
<sequence>MAEVRQERAVGEASVSRPTSAVGTTVIIGCGNLLRGDDAIGPLLIRELFEEGYGDSVVLVDGGTAGMDIAFKMRGASKVIMVDACRTDAPPGTVYRVPGQELEHLPDVRSFQSHTFRWDHALAFARWLLDDGEYPAEVGVYLVAVDELGFGDELSTRARRAIAQLKLLIKREIGVVEDVTASLSASGCLHLPLRLTTIADRRAVSVGARLEYGVLDLFLLVGEVAGRPLKVIDSDGTLGVELGDLVGVRHEQTTLSGINDRERGSLHFVVEGEHAGASGDRP</sequence>
<protein>
    <submittedName>
        <fullName evidence="5">Hydrogenase maturation protease</fullName>
    </submittedName>
</protein>
<evidence type="ECO:0000313" key="6">
    <source>
        <dbReference type="Proteomes" id="UP001560267"/>
    </source>
</evidence>
<gene>
    <name evidence="5" type="ORF">AB6A68_11915</name>
</gene>